<dbReference type="Gene3D" id="1.10.10.10">
    <property type="entry name" value="Winged helix-like DNA-binding domain superfamily/Winged helix DNA-binding domain"/>
    <property type="match status" value="1"/>
</dbReference>
<evidence type="ECO:0000256" key="1">
    <source>
        <dbReference type="ARBA" id="ARBA00023015"/>
    </source>
</evidence>
<dbReference type="SUPFAM" id="SSF46785">
    <property type="entry name" value="Winged helix' DNA-binding domain"/>
    <property type="match status" value="1"/>
</dbReference>
<keyword evidence="2" id="KW-0238">DNA-binding</keyword>
<sequence>MGAGTSAEEFFLKSINVESIFEFVERTDYLFLYSIKECVKKSDCHEGVYLSEVAEYMKLSIPETSKMVKSLENKGYIIWKLDEKKERTYLVLTNKAIELSNCQKEKMIEAYEKIISNIQEDDLEVTRCTLRKIRQLMEEIK</sequence>
<keyword evidence="1" id="KW-0805">Transcription regulation</keyword>
<accession>A0A173VPY4</accession>
<dbReference type="RefSeq" id="WP_055195820.1">
    <property type="nucleotide sequence ID" value="NZ_CABIYH010000032.1"/>
</dbReference>
<dbReference type="PaxDb" id="166486-ERS852572_03305"/>
<dbReference type="Proteomes" id="UP000095350">
    <property type="component" value="Unassembled WGS sequence"/>
</dbReference>
<dbReference type="GO" id="GO:0003677">
    <property type="term" value="F:DNA binding"/>
    <property type="evidence" value="ECO:0007669"/>
    <property type="project" value="UniProtKB-KW"/>
</dbReference>
<gene>
    <name evidence="4" type="ORF">ERS852572_03305</name>
</gene>
<evidence type="ECO:0000313" key="4">
    <source>
        <dbReference type="EMBL" id="CUN29193.1"/>
    </source>
</evidence>
<reference evidence="4 5" key="1">
    <citation type="submission" date="2015-09" db="EMBL/GenBank/DDBJ databases">
        <authorList>
            <consortium name="Pathogen Informatics"/>
        </authorList>
    </citation>
    <scope>NUCLEOTIDE SEQUENCE [LARGE SCALE GENOMIC DNA]</scope>
    <source>
        <strain evidence="4 5">2789STDY5834960</strain>
    </source>
</reference>
<organism evidence="4 5">
    <name type="scientific">Roseburia intestinalis</name>
    <dbReference type="NCBI Taxonomy" id="166486"/>
    <lineage>
        <taxon>Bacteria</taxon>
        <taxon>Bacillati</taxon>
        <taxon>Bacillota</taxon>
        <taxon>Clostridia</taxon>
        <taxon>Lachnospirales</taxon>
        <taxon>Lachnospiraceae</taxon>
        <taxon>Roseburia</taxon>
    </lineage>
</organism>
<name>A0A173VPY4_9FIRM</name>
<dbReference type="AlphaFoldDB" id="A0A173VPY4"/>
<keyword evidence="3" id="KW-0804">Transcription</keyword>
<dbReference type="InterPro" id="IPR036390">
    <property type="entry name" value="WH_DNA-bd_sf"/>
</dbReference>
<dbReference type="PANTHER" id="PTHR42756:SF1">
    <property type="entry name" value="TRANSCRIPTIONAL REPRESSOR OF EMRAB OPERON"/>
    <property type="match status" value="1"/>
</dbReference>
<dbReference type="InterPro" id="IPR036388">
    <property type="entry name" value="WH-like_DNA-bd_sf"/>
</dbReference>
<evidence type="ECO:0000313" key="5">
    <source>
        <dbReference type="Proteomes" id="UP000095350"/>
    </source>
</evidence>
<dbReference type="EMBL" id="CYXZ01000032">
    <property type="protein sequence ID" value="CUN29193.1"/>
    <property type="molecule type" value="Genomic_DNA"/>
</dbReference>
<dbReference type="STRING" id="166486.ERS852572_03305"/>
<evidence type="ECO:0008006" key="6">
    <source>
        <dbReference type="Google" id="ProtNLM"/>
    </source>
</evidence>
<dbReference type="OrthoDB" id="1955856at2"/>
<evidence type="ECO:0000256" key="3">
    <source>
        <dbReference type="ARBA" id="ARBA00023163"/>
    </source>
</evidence>
<evidence type="ECO:0000256" key="2">
    <source>
        <dbReference type="ARBA" id="ARBA00023125"/>
    </source>
</evidence>
<proteinExistence type="predicted"/>
<protein>
    <recommendedName>
        <fullName evidence="6">MarR family transcriptional regulator</fullName>
    </recommendedName>
</protein>
<dbReference type="PANTHER" id="PTHR42756">
    <property type="entry name" value="TRANSCRIPTIONAL REGULATOR, MARR"/>
    <property type="match status" value="1"/>
</dbReference>